<accession>A0A3A1UNP3</accession>
<dbReference type="RefSeq" id="WP_119602198.1">
    <property type="nucleotide sequence ID" value="NZ_QXQA01000016.1"/>
</dbReference>
<dbReference type="PANTHER" id="PTHR43046">
    <property type="entry name" value="GDP-MANNOSE MANNOSYL HYDROLASE"/>
    <property type="match status" value="1"/>
</dbReference>
<gene>
    <name evidence="4" type="ORF">D3P08_21615</name>
</gene>
<dbReference type="OrthoDB" id="9787476at2"/>
<dbReference type="InterPro" id="IPR020476">
    <property type="entry name" value="Nudix_hydrolase"/>
</dbReference>
<evidence type="ECO:0000313" key="4">
    <source>
        <dbReference type="EMBL" id="RIX50149.1"/>
    </source>
</evidence>
<organism evidence="4 5">
    <name type="scientific">Paenibacillus nanensis</name>
    <dbReference type="NCBI Taxonomy" id="393251"/>
    <lineage>
        <taxon>Bacteria</taxon>
        <taxon>Bacillati</taxon>
        <taxon>Bacillota</taxon>
        <taxon>Bacilli</taxon>
        <taxon>Bacillales</taxon>
        <taxon>Paenibacillaceae</taxon>
        <taxon>Paenibacillus</taxon>
    </lineage>
</organism>
<dbReference type="PROSITE" id="PS51462">
    <property type="entry name" value="NUDIX"/>
    <property type="match status" value="1"/>
</dbReference>
<dbReference type="GO" id="GO:0016787">
    <property type="term" value="F:hydrolase activity"/>
    <property type="evidence" value="ECO:0007669"/>
    <property type="project" value="UniProtKB-KW"/>
</dbReference>
<keyword evidence="2" id="KW-0378">Hydrolase</keyword>
<reference evidence="4 5" key="1">
    <citation type="submission" date="2018-09" db="EMBL/GenBank/DDBJ databases">
        <title>Paenibacillus aracenensis nov. sp. isolated from a cave in southern Spain.</title>
        <authorList>
            <person name="Jurado V."/>
            <person name="Gutierrez-Patricio S."/>
            <person name="Gonzalez-Pimentel J.L."/>
            <person name="Miller A.Z."/>
            <person name="Laiz L."/>
            <person name="Saiz-Jimenez C."/>
        </authorList>
    </citation>
    <scope>NUCLEOTIDE SEQUENCE [LARGE SCALE GENOMIC DNA]</scope>
    <source>
        <strain evidence="4 5">DSM 22867</strain>
    </source>
</reference>
<evidence type="ECO:0000256" key="1">
    <source>
        <dbReference type="ARBA" id="ARBA00001946"/>
    </source>
</evidence>
<dbReference type="PRINTS" id="PR00502">
    <property type="entry name" value="NUDIXFAMILY"/>
</dbReference>
<comment type="caution">
    <text evidence="4">The sequence shown here is derived from an EMBL/GenBank/DDBJ whole genome shotgun (WGS) entry which is preliminary data.</text>
</comment>
<dbReference type="Proteomes" id="UP000266482">
    <property type="component" value="Unassembled WGS sequence"/>
</dbReference>
<dbReference type="InterPro" id="IPR000086">
    <property type="entry name" value="NUDIX_hydrolase_dom"/>
</dbReference>
<name>A0A3A1UNP3_9BACL</name>
<proteinExistence type="predicted"/>
<dbReference type="SUPFAM" id="SSF55811">
    <property type="entry name" value="Nudix"/>
    <property type="match status" value="1"/>
</dbReference>
<dbReference type="AlphaFoldDB" id="A0A3A1UNP3"/>
<dbReference type="PANTHER" id="PTHR43046:SF2">
    <property type="entry name" value="8-OXO-DGTP DIPHOSPHATASE-RELATED"/>
    <property type="match status" value="1"/>
</dbReference>
<protein>
    <submittedName>
        <fullName evidence="4">NUDIX domain-containing protein</fullName>
    </submittedName>
</protein>
<dbReference type="Gene3D" id="3.90.79.10">
    <property type="entry name" value="Nucleoside Triphosphate Pyrophosphohydrolase"/>
    <property type="match status" value="1"/>
</dbReference>
<dbReference type="EMBL" id="QXQA01000016">
    <property type="protein sequence ID" value="RIX50149.1"/>
    <property type="molecule type" value="Genomic_DNA"/>
</dbReference>
<feature type="domain" description="Nudix hydrolase" evidence="3">
    <location>
        <begin position="9"/>
        <end position="146"/>
    </location>
</feature>
<comment type="cofactor">
    <cofactor evidence="1">
        <name>Mg(2+)</name>
        <dbReference type="ChEBI" id="CHEBI:18420"/>
    </cofactor>
</comment>
<sequence>MGYIEALREKVGNDPVILVRPSVLIVNPKGEILLVRHDHDTWGVPGGHMELGETVEESAIREIKEEVGLRLKKLTLYGVFSGNELYTRLRNGHVYYNVVIGYLCTEYEGELKPDGIEVLEAKFFRFDQLPESTDPYVRKKVMENSGALMAMLPPK</sequence>
<dbReference type="InterPro" id="IPR015797">
    <property type="entry name" value="NUDIX_hydrolase-like_dom_sf"/>
</dbReference>
<dbReference type="CDD" id="cd04677">
    <property type="entry name" value="NUDIX_Hydrolase"/>
    <property type="match status" value="1"/>
</dbReference>
<evidence type="ECO:0000259" key="3">
    <source>
        <dbReference type="PROSITE" id="PS51462"/>
    </source>
</evidence>
<dbReference type="Pfam" id="PF00293">
    <property type="entry name" value="NUDIX"/>
    <property type="match status" value="1"/>
</dbReference>
<evidence type="ECO:0000313" key="5">
    <source>
        <dbReference type="Proteomes" id="UP000266482"/>
    </source>
</evidence>
<evidence type="ECO:0000256" key="2">
    <source>
        <dbReference type="ARBA" id="ARBA00022801"/>
    </source>
</evidence>
<keyword evidence="5" id="KW-1185">Reference proteome</keyword>